<sequence length="446" mass="49995">MSKSGINTKKSLQPSRKGKKAWRKNVDLKDLEESLEERRVEERLFGGALSEKPDSALFVVDTEGDENLRSVLPKPKIPQLTSLKILSERSAVPAVYSRTTSAPTRKHGLSQQEKDRLLRIAKRPRKGPFGAIVDERDSWSKGAAAAGGVSEAVKSSGQYDPWALPPSSSSETAPLPIANLPPTHAPKPTTSTITINPRSLISLPAVPLPHAGASYNPPVEAHTELLHRAHNEEEVRLREETRWKDASQAIKDAVTSAPSIGAEGMSYDDIQETNVDQGEVVEEILPPKKMPQRKTKADRRKAAKLIAEKRALAERAAKRRQLSYLNELNARRLKRAGYLPAPRELVQRRRKALQEKLKSGIVGQKLGKYRVPATPIDVQLGDELSESLRAMKVEGNLFKDRFLNLQQRALIEPRLRVLPKKRRVRIVEYEKHAWKKFDREQESLSK</sequence>
<dbReference type="GO" id="GO:0005730">
    <property type="term" value="C:nucleolus"/>
    <property type="evidence" value="ECO:0007669"/>
    <property type="project" value="UniProtKB-SubCell"/>
</dbReference>
<evidence type="ECO:0000256" key="5">
    <source>
        <dbReference type="PIRNR" id="PIRNR017302"/>
    </source>
</evidence>
<evidence type="ECO:0000256" key="4">
    <source>
        <dbReference type="ARBA" id="ARBA00023242"/>
    </source>
</evidence>
<evidence type="ECO:0000256" key="6">
    <source>
        <dbReference type="SAM" id="MobiDB-lite"/>
    </source>
</evidence>
<dbReference type="PANTHER" id="PTHR14211">
    <property type="entry name" value="GLIOMA SUPPRESSOR CANDIDATE REGION GENE 2"/>
    <property type="match status" value="1"/>
</dbReference>
<evidence type="ECO:0000256" key="2">
    <source>
        <dbReference type="ARBA" id="ARBA00018339"/>
    </source>
</evidence>
<keyword evidence="4 5" id="KW-0539">Nucleus</keyword>
<protein>
    <recommendedName>
        <fullName evidence="2 5">Ribosome biogenesis protein NOP53</fullName>
    </recommendedName>
</protein>
<evidence type="ECO:0000313" key="7">
    <source>
        <dbReference type="EMBL" id="KAJ3843715.1"/>
    </source>
</evidence>
<reference evidence="7" key="1">
    <citation type="submission" date="2022-08" db="EMBL/GenBank/DDBJ databases">
        <authorList>
            <consortium name="DOE Joint Genome Institute"/>
            <person name="Min B."/>
            <person name="Riley R."/>
            <person name="Sierra-Patev S."/>
            <person name="Naranjo-Ortiz M."/>
            <person name="Looney B."/>
            <person name="Konkel Z."/>
            <person name="Slot J.C."/>
            <person name="Sakamoto Y."/>
            <person name="Steenwyk J.L."/>
            <person name="Rokas A."/>
            <person name="Carro J."/>
            <person name="Camarero S."/>
            <person name="Ferreira P."/>
            <person name="Molpeceres G."/>
            <person name="Ruiz-Duenas F.J."/>
            <person name="Serrano A."/>
            <person name="Henrissat B."/>
            <person name="Drula E."/>
            <person name="Hughes K.W."/>
            <person name="Mata J.L."/>
            <person name="Ishikawa N.K."/>
            <person name="Vargas-Isla R."/>
            <person name="Ushijima S."/>
            <person name="Smith C.A."/>
            <person name="Ahrendt S."/>
            <person name="Andreopoulos W."/>
            <person name="He G."/>
            <person name="Labutti K."/>
            <person name="Lipzen A."/>
            <person name="Ng V."/>
            <person name="Sandor L."/>
            <person name="Barry K."/>
            <person name="Martinez A.T."/>
            <person name="Xiao Y."/>
            <person name="Gibbons J.G."/>
            <person name="Terashima K."/>
            <person name="Hibbett D.S."/>
            <person name="Grigoriev I.V."/>
        </authorList>
    </citation>
    <scope>NUCLEOTIDE SEQUENCE</scope>
    <source>
        <strain evidence="7">TFB9207</strain>
    </source>
</reference>
<comment type="similarity">
    <text evidence="1 5">Belongs to the NOP53 family.</text>
</comment>
<dbReference type="GO" id="GO:0000027">
    <property type="term" value="P:ribosomal large subunit assembly"/>
    <property type="evidence" value="ECO:0007669"/>
    <property type="project" value="UniProtKB-UniRule"/>
</dbReference>
<dbReference type="Pfam" id="PF07767">
    <property type="entry name" value="Nop53"/>
    <property type="match status" value="1"/>
</dbReference>
<keyword evidence="3 5" id="KW-0690">Ribosome biogenesis</keyword>
<dbReference type="GO" id="GO:0006364">
    <property type="term" value="P:rRNA processing"/>
    <property type="evidence" value="ECO:0007669"/>
    <property type="project" value="TreeGrafter"/>
</dbReference>
<name>A0AA38PJE6_9AGAR</name>
<accession>A0AA38PJE6</accession>
<keyword evidence="8" id="KW-1185">Reference proteome</keyword>
<comment type="subcellular location">
    <subcellularLocation>
        <location evidence="5">Nucleus</location>
        <location evidence="5">Nucleolus</location>
    </subcellularLocation>
    <subcellularLocation>
        <location evidence="5">Nucleus</location>
        <location evidence="5">Nucleoplasm</location>
    </subcellularLocation>
</comment>
<dbReference type="InterPro" id="IPR011687">
    <property type="entry name" value="Nop53/GLTSCR2"/>
</dbReference>
<feature type="region of interest" description="Disordered" evidence="6">
    <location>
        <begin position="163"/>
        <end position="189"/>
    </location>
</feature>
<feature type="compositionally biased region" description="Polar residues" evidence="6">
    <location>
        <begin position="1"/>
        <end position="14"/>
    </location>
</feature>
<dbReference type="GO" id="GO:0005654">
    <property type="term" value="C:nucleoplasm"/>
    <property type="evidence" value="ECO:0007669"/>
    <property type="project" value="UniProtKB-SubCell"/>
</dbReference>
<organism evidence="7 8">
    <name type="scientific">Lentinula raphanica</name>
    <dbReference type="NCBI Taxonomy" id="153919"/>
    <lineage>
        <taxon>Eukaryota</taxon>
        <taxon>Fungi</taxon>
        <taxon>Dikarya</taxon>
        <taxon>Basidiomycota</taxon>
        <taxon>Agaricomycotina</taxon>
        <taxon>Agaricomycetes</taxon>
        <taxon>Agaricomycetidae</taxon>
        <taxon>Agaricales</taxon>
        <taxon>Marasmiineae</taxon>
        <taxon>Omphalotaceae</taxon>
        <taxon>Lentinula</taxon>
    </lineage>
</organism>
<evidence type="ECO:0000256" key="1">
    <source>
        <dbReference type="ARBA" id="ARBA00008838"/>
    </source>
</evidence>
<evidence type="ECO:0000313" key="8">
    <source>
        <dbReference type="Proteomes" id="UP001163846"/>
    </source>
</evidence>
<proteinExistence type="inferred from homology"/>
<dbReference type="Proteomes" id="UP001163846">
    <property type="component" value="Unassembled WGS sequence"/>
</dbReference>
<dbReference type="EMBL" id="MU805969">
    <property type="protein sequence ID" value="KAJ3843715.1"/>
    <property type="molecule type" value="Genomic_DNA"/>
</dbReference>
<evidence type="ECO:0000256" key="3">
    <source>
        <dbReference type="ARBA" id="ARBA00022517"/>
    </source>
</evidence>
<feature type="region of interest" description="Disordered" evidence="6">
    <location>
        <begin position="1"/>
        <end position="23"/>
    </location>
</feature>
<dbReference type="AlphaFoldDB" id="A0AA38PJE6"/>
<feature type="region of interest" description="Disordered" evidence="6">
    <location>
        <begin position="94"/>
        <end position="114"/>
    </location>
</feature>
<dbReference type="PIRSF" id="PIRSF017302">
    <property type="entry name" value="Gltscr2"/>
    <property type="match status" value="1"/>
</dbReference>
<dbReference type="GO" id="GO:0008097">
    <property type="term" value="F:5S rRNA binding"/>
    <property type="evidence" value="ECO:0007669"/>
    <property type="project" value="TreeGrafter"/>
</dbReference>
<dbReference type="PANTHER" id="PTHR14211:SF7">
    <property type="entry name" value="RIBOSOME BIOGENESIS PROTEIN NOP53"/>
    <property type="match status" value="1"/>
</dbReference>
<gene>
    <name evidence="7" type="ORF">F5878DRAFT_574591</name>
</gene>
<comment type="caution">
    <text evidence="7">The sequence shown here is derived from an EMBL/GenBank/DDBJ whole genome shotgun (WGS) entry which is preliminary data.</text>
</comment>
<comment type="function">
    <text evidence="5">May play a role in ribosome biogenesis.</text>
</comment>